<reference evidence="1" key="2">
    <citation type="journal article" date="2023" name="Int. J. Mol. Sci.">
        <title>De Novo Assembly and Annotation of 11 Diverse Shrub Willow (Salix) Genomes Reveals Novel Gene Organization in Sex-Linked Regions.</title>
        <authorList>
            <person name="Hyden B."/>
            <person name="Feng K."/>
            <person name="Yates T.B."/>
            <person name="Jawdy S."/>
            <person name="Cereghino C."/>
            <person name="Smart L.B."/>
            <person name="Muchero W."/>
        </authorList>
    </citation>
    <scope>NUCLEOTIDE SEQUENCE</scope>
    <source>
        <tissue evidence="1">Shoot tip</tissue>
    </source>
</reference>
<proteinExistence type="predicted"/>
<gene>
    <name evidence="1" type="ORF">OIU79_025036</name>
</gene>
<dbReference type="OrthoDB" id="162894at2759"/>
<keyword evidence="2" id="KW-1185">Reference proteome</keyword>
<evidence type="ECO:0000313" key="2">
    <source>
        <dbReference type="Proteomes" id="UP001151532"/>
    </source>
</evidence>
<organism evidence="1 2">
    <name type="scientific">Salix purpurea</name>
    <name type="common">Purple osier willow</name>
    <dbReference type="NCBI Taxonomy" id="77065"/>
    <lineage>
        <taxon>Eukaryota</taxon>
        <taxon>Viridiplantae</taxon>
        <taxon>Streptophyta</taxon>
        <taxon>Embryophyta</taxon>
        <taxon>Tracheophyta</taxon>
        <taxon>Spermatophyta</taxon>
        <taxon>Magnoliopsida</taxon>
        <taxon>eudicotyledons</taxon>
        <taxon>Gunneridae</taxon>
        <taxon>Pentapetalae</taxon>
        <taxon>rosids</taxon>
        <taxon>fabids</taxon>
        <taxon>Malpighiales</taxon>
        <taxon>Salicaceae</taxon>
        <taxon>Saliceae</taxon>
        <taxon>Salix</taxon>
    </lineage>
</organism>
<name>A0A9Q0W6H8_SALPP</name>
<reference evidence="1" key="1">
    <citation type="submission" date="2022-11" db="EMBL/GenBank/DDBJ databases">
        <authorList>
            <person name="Hyden B.L."/>
            <person name="Feng K."/>
            <person name="Yates T."/>
            <person name="Jawdy S."/>
            <person name="Smart L.B."/>
            <person name="Muchero W."/>
        </authorList>
    </citation>
    <scope>NUCLEOTIDE SEQUENCE</scope>
    <source>
        <tissue evidence="1">Shoot tip</tissue>
    </source>
</reference>
<comment type="caution">
    <text evidence="1">The sequence shown here is derived from an EMBL/GenBank/DDBJ whole genome shotgun (WGS) entry which is preliminary data.</text>
</comment>
<dbReference type="EMBL" id="JAPFFK010000006">
    <property type="protein sequence ID" value="KAJ6760088.1"/>
    <property type="molecule type" value="Genomic_DNA"/>
</dbReference>
<dbReference type="Proteomes" id="UP001151532">
    <property type="component" value="Chromosome 15Z"/>
</dbReference>
<accession>A0A9Q0W6H8</accession>
<dbReference type="AlphaFoldDB" id="A0A9Q0W6H8"/>
<sequence length="88" mass="10291">MMKWEMNVEVLLNSSLVHVSITPSVIFHLRISPSLHQSTMIFSPRVIRTIHQQLIHDHRSPLCSLALNHFEQLWVSDLPVLFIYPVHK</sequence>
<protein>
    <submittedName>
        <fullName evidence="1">Uncharacterized protein</fullName>
    </submittedName>
</protein>
<evidence type="ECO:0000313" key="1">
    <source>
        <dbReference type="EMBL" id="KAJ6760088.1"/>
    </source>
</evidence>